<dbReference type="InterPro" id="IPR012678">
    <property type="entry name" value="Ribosomal_uL23/eL15/eS24_sf"/>
</dbReference>
<comment type="function">
    <text evidence="4">One of the early assembly proteins it binds 23S rRNA. One of the proteins that surrounds the polypeptide exit tunnel on the outside of the ribosome. Forms the main docking site for trigger factor binding to the ribosome.</text>
</comment>
<dbReference type="HAMAP" id="MF_01369_B">
    <property type="entry name" value="Ribosomal_uL23_B"/>
    <property type="match status" value="1"/>
</dbReference>
<dbReference type="Gene3D" id="3.30.70.330">
    <property type="match status" value="1"/>
</dbReference>
<dbReference type="InterPro" id="IPR012677">
    <property type="entry name" value="Nucleotide-bd_a/b_plait_sf"/>
</dbReference>
<comment type="subunit">
    <text evidence="4">Part of the 50S ribosomal subunit. Contacts protein L29, and trigger factor when it is bound to the ribosome.</text>
</comment>
<gene>
    <name evidence="4" type="primary">rplW</name>
    <name evidence="5" type="ORF">CVU82_01505</name>
</gene>
<protein>
    <recommendedName>
        <fullName evidence="4">Large ribosomal subunit protein uL23</fullName>
    </recommendedName>
</protein>
<comment type="similarity">
    <text evidence="1 4">Belongs to the universal ribosomal protein uL23 family.</text>
</comment>
<dbReference type="InterPro" id="IPR013025">
    <property type="entry name" value="Ribosomal_uL23-like"/>
</dbReference>
<evidence type="ECO:0000256" key="4">
    <source>
        <dbReference type="HAMAP-Rule" id="MF_01369"/>
    </source>
</evidence>
<proteinExistence type="inferred from homology"/>
<evidence type="ECO:0000256" key="2">
    <source>
        <dbReference type="ARBA" id="ARBA00022980"/>
    </source>
</evidence>
<dbReference type="SUPFAM" id="SSF54189">
    <property type="entry name" value="Ribosomal proteins S24e, L23 and L15e"/>
    <property type="match status" value="1"/>
</dbReference>
<dbReference type="NCBIfam" id="NF004363">
    <property type="entry name" value="PRK05738.2-4"/>
    <property type="match status" value="1"/>
</dbReference>
<keyword evidence="4" id="KW-0694">RNA-binding</keyword>
<dbReference type="AlphaFoldDB" id="A0A2N2E9Z3"/>
<keyword evidence="2 4" id="KW-0689">Ribosomal protein</keyword>
<organism evidence="5 6">
    <name type="scientific">Candidatus Falkowbacteria bacterium HGW-Falkowbacteria-1</name>
    <dbReference type="NCBI Taxonomy" id="2013768"/>
    <lineage>
        <taxon>Bacteria</taxon>
        <taxon>Candidatus Falkowiibacteriota</taxon>
    </lineage>
</organism>
<evidence type="ECO:0000313" key="6">
    <source>
        <dbReference type="Proteomes" id="UP000233517"/>
    </source>
</evidence>
<dbReference type="GO" id="GO:1990904">
    <property type="term" value="C:ribonucleoprotein complex"/>
    <property type="evidence" value="ECO:0007669"/>
    <property type="project" value="UniProtKB-KW"/>
</dbReference>
<sequence length="113" mass="12404">MKDLYVEEGLKPSKKGAKNGIAYRVLVKPAVTEKATNLGALNQYVFIISDKANKIDVSNAIFEVYGVNPTSVNIIKMKGKKINRGKVSGRRKSFKKAIVTLKKGETISVYEGV</sequence>
<dbReference type="EMBL" id="PHAI01000002">
    <property type="protein sequence ID" value="PKM91573.1"/>
    <property type="molecule type" value="Genomic_DNA"/>
</dbReference>
<accession>A0A2N2E9Z3</accession>
<reference evidence="5 6" key="1">
    <citation type="journal article" date="2017" name="ISME J.">
        <title>Potential for microbial H2 and metal transformations associated with novel bacteria and archaea in deep terrestrial subsurface sediments.</title>
        <authorList>
            <person name="Hernsdorf A.W."/>
            <person name="Amano Y."/>
            <person name="Miyakawa K."/>
            <person name="Ise K."/>
            <person name="Suzuki Y."/>
            <person name="Anantharaman K."/>
            <person name="Probst A."/>
            <person name="Burstein D."/>
            <person name="Thomas B.C."/>
            <person name="Banfield J.F."/>
        </authorList>
    </citation>
    <scope>NUCLEOTIDE SEQUENCE [LARGE SCALE GENOMIC DNA]</scope>
    <source>
        <strain evidence="5">HGW-Falkowbacteria-1</strain>
    </source>
</reference>
<dbReference type="GO" id="GO:0005840">
    <property type="term" value="C:ribosome"/>
    <property type="evidence" value="ECO:0007669"/>
    <property type="project" value="UniProtKB-KW"/>
</dbReference>
<evidence type="ECO:0000256" key="1">
    <source>
        <dbReference type="ARBA" id="ARBA00006700"/>
    </source>
</evidence>
<dbReference type="Pfam" id="PF00276">
    <property type="entry name" value="Ribosomal_L23"/>
    <property type="match status" value="1"/>
</dbReference>
<dbReference type="GO" id="GO:0003735">
    <property type="term" value="F:structural constituent of ribosome"/>
    <property type="evidence" value="ECO:0007669"/>
    <property type="project" value="InterPro"/>
</dbReference>
<keyword evidence="4" id="KW-0699">rRNA-binding</keyword>
<evidence type="ECO:0000256" key="3">
    <source>
        <dbReference type="ARBA" id="ARBA00023274"/>
    </source>
</evidence>
<evidence type="ECO:0000313" key="5">
    <source>
        <dbReference type="EMBL" id="PKM91573.1"/>
    </source>
</evidence>
<dbReference type="GO" id="GO:0019843">
    <property type="term" value="F:rRNA binding"/>
    <property type="evidence" value="ECO:0007669"/>
    <property type="project" value="UniProtKB-UniRule"/>
</dbReference>
<dbReference type="GO" id="GO:0006412">
    <property type="term" value="P:translation"/>
    <property type="evidence" value="ECO:0007669"/>
    <property type="project" value="UniProtKB-UniRule"/>
</dbReference>
<name>A0A2N2E9Z3_9BACT</name>
<dbReference type="Proteomes" id="UP000233517">
    <property type="component" value="Unassembled WGS sequence"/>
</dbReference>
<comment type="caution">
    <text evidence="5">The sequence shown here is derived from an EMBL/GenBank/DDBJ whole genome shotgun (WGS) entry which is preliminary data.</text>
</comment>
<keyword evidence="3 4" id="KW-0687">Ribonucleoprotein</keyword>